<sequence>MIAVFITREEEVLVWKGLDISSEKERWKEVIEKIEVIFTEIRQIEVKLTAVVCDSASFYATTRYHLQLKYIDITFLLCYTHQMNLFVGEIFKESTEFCQAAVNAIKVVVYFYLVQYKYFISQLRDLQKEIYNKYISLAIGNNTC</sequence>
<name>A0A8H4EPP9_GIGMA</name>
<dbReference type="Proteomes" id="UP000439903">
    <property type="component" value="Unassembled WGS sequence"/>
</dbReference>
<comment type="caution">
    <text evidence="1">The sequence shown here is derived from an EMBL/GenBank/DDBJ whole genome shotgun (WGS) entry which is preliminary data.</text>
</comment>
<gene>
    <name evidence="1" type="ORF">F8M41_012089</name>
</gene>
<evidence type="ECO:0000313" key="2">
    <source>
        <dbReference type="Proteomes" id="UP000439903"/>
    </source>
</evidence>
<evidence type="ECO:0000313" key="1">
    <source>
        <dbReference type="EMBL" id="KAF0530602.1"/>
    </source>
</evidence>
<organism evidence="1 2">
    <name type="scientific">Gigaspora margarita</name>
    <dbReference type="NCBI Taxonomy" id="4874"/>
    <lineage>
        <taxon>Eukaryota</taxon>
        <taxon>Fungi</taxon>
        <taxon>Fungi incertae sedis</taxon>
        <taxon>Mucoromycota</taxon>
        <taxon>Glomeromycotina</taxon>
        <taxon>Glomeromycetes</taxon>
        <taxon>Diversisporales</taxon>
        <taxon>Gigasporaceae</taxon>
        <taxon>Gigaspora</taxon>
    </lineage>
</organism>
<keyword evidence="2" id="KW-1185">Reference proteome</keyword>
<evidence type="ECO:0008006" key="3">
    <source>
        <dbReference type="Google" id="ProtNLM"/>
    </source>
</evidence>
<accession>A0A8H4EPP9</accession>
<dbReference type="AlphaFoldDB" id="A0A8H4EPP9"/>
<dbReference type="EMBL" id="WTPW01000247">
    <property type="protein sequence ID" value="KAF0530602.1"/>
    <property type="molecule type" value="Genomic_DNA"/>
</dbReference>
<protein>
    <recommendedName>
        <fullName evidence="3">DUF659 domain-containing protein</fullName>
    </recommendedName>
</protein>
<reference evidence="1 2" key="1">
    <citation type="journal article" date="2019" name="Environ. Microbiol.">
        <title>At the nexus of three kingdoms: the genome of the mycorrhizal fungus Gigaspora margarita provides insights into plant, endobacterial and fungal interactions.</title>
        <authorList>
            <person name="Venice F."/>
            <person name="Ghignone S."/>
            <person name="Salvioli di Fossalunga A."/>
            <person name="Amselem J."/>
            <person name="Novero M."/>
            <person name="Xianan X."/>
            <person name="Sedzielewska Toro K."/>
            <person name="Morin E."/>
            <person name="Lipzen A."/>
            <person name="Grigoriev I.V."/>
            <person name="Henrissat B."/>
            <person name="Martin F.M."/>
            <person name="Bonfante P."/>
        </authorList>
    </citation>
    <scope>NUCLEOTIDE SEQUENCE [LARGE SCALE GENOMIC DNA]</scope>
    <source>
        <strain evidence="1 2">BEG34</strain>
    </source>
</reference>
<dbReference type="OrthoDB" id="2383317at2759"/>
<proteinExistence type="predicted"/>